<reference evidence="2" key="1">
    <citation type="journal article" date="2023" name="Plant J.">
        <title>Genome sequences and population genomics provide insights into the demographic history, inbreeding, and mutation load of two 'living fossil' tree species of Dipteronia.</title>
        <authorList>
            <person name="Feng Y."/>
            <person name="Comes H.P."/>
            <person name="Chen J."/>
            <person name="Zhu S."/>
            <person name="Lu R."/>
            <person name="Zhang X."/>
            <person name="Li P."/>
            <person name="Qiu J."/>
            <person name="Olsen K.M."/>
            <person name="Qiu Y."/>
        </authorList>
    </citation>
    <scope>NUCLEOTIDE SEQUENCE</scope>
    <source>
        <tissue evidence="2">Leaf</tissue>
    </source>
</reference>
<dbReference type="Pfam" id="PF13456">
    <property type="entry name" value="RVT_3"/>
    <property type="match status" value="1"/>
</dbReference>
<organism evidence="2 3">
    <name type="scientific">Dipteronia sinensis</name>
    <dbReference type="NCBI Taxonomy" id="43782"/>
    <lineage>
        <taxon>Eukaryota</taxon>
        <taxon>Viridiplantae</taxon>
        <taxon>Streptophyta</taxon>
        <taxon>Embryophyta</taxon>
        <taxon>Tracheophyta</taxon>
        <taxon>Spermatophyta</taxon>
        <taxon>Magnoliopsida</taxon>
        <taxon>eudicotyledons</taxon>
        <taxon>Gunneridae</taxon>
        <taxon>Pentapetalae</taxon>
        <taxon>rosids</taxon>
        <taxon>malvids</taxon>
        <taxon>Sapindales</taxon>
        <taxon>Sapindaceae</taxon>
        <taxon>Hippocastanoideae</taxon>
        <taxon>Acereae</taxon>
        <taxon>Dipteronia</taxon>
    </lineage>
</organism>
<comment type="caution">
    <text evidence="2">The sequence shown here is derived from an EMBL/GenBank/DDBJ whole genome shotgun (WGS) entry which is preliminary data.</text>
</comment>
<gene>
    <name evidence="2" type="ORF">Dsin_001061</name>
</gene>
<feature type="domain" description="RNase H type-1" evidence="1">
    <location>
        <begin position="22"/>
        <end position="135"/>
    </location>
</feature>
<keyword evidence="3" id="KW-1185">Reference proteome</keyword>
<dbReference type="PANTHER" id="PTHR47723">
    <property type="entry name" value="OS05G0353850 PROTEIN"/>
    <property type="match status" value="1"/>
</dbReference>
<evidence type="ECO:0000313" key="3">
    <source>
        <dbReference type="Proteomes" id="UP001281410"/>
    </source>
</evidence>
<dbReference type="InterPro" id="IPR053151">
    <property type="entry name" value="RNase_H-like"/>
</dbReference>
<dbReference type="EMBL" id="JANJYJ010000001">
    <property type="protein sequence ID" value="KAK3229180.1"/>
    <property type="molecule type" value="Genomic_DNA"/>
</dbReference>
<proteinExistence type="predicted"/>
<dbReference type="GO" id="GO:0004523">
    <property type="term" value="F:RNA-DNA hybrid ribonuclease activity"/>
    <property type="evidence" value="ECO:0007669"/>
    <property type="project" value="InterPro"/>
</dbReference>
<accession>A0AAE0EJY4</accession>
<evidence type="ECO:0000259" key="1">
    <source>
        <dbReference type="Pfam" id="PF13456"/>
    </source>
</evidence>
<dbReference type="CDD" id="cd06222">
    <property type="entry name" value="RNase_H_like"/>
    <property type="match status" value="1"/>
</dbReference>
<name>A0AAE0EJY4_9ROSI</name>
<dbReference type="Gene3D" id="3.30.420.10">
    <property type="entry name" value="Ribonuclease H-like superfamily/Ribonuclease H"/>
    <property type="match status" value="1"/>
</dbReference>
<protein>
    <recommendedName>
        <fullName evidence="1">RNase H type-1 domain-containing protein</fullName>
    </recommendedName>
</protein>
<dbReference type="Proteomes" id="UP001281410">
    <property type="component" value="Unassembled WGS sequence"/>
</dbReference>
<dbReference type="InterPro" id="IPR044730">
    <property type="entry name" value="RNase_H-like_dom_plant"/>
</dbReference>
<dbReference type="InterPro" id="IPR002156">
    <property type="entry name" value="RNaseH_domain"/>
</dbReference>
<dbReference type="SUPFAM" id="SSF53098">
    <property type="entry name" value="Ribonuclease H-like"/>
    <property type="match status" value="1"/>
</dbReference>
<dbReference type="InterPro" id="IPR036397">
    <property type="entry name" value="RNaseH_sf"/>
</dbReference>
<sequence>MEGSSERCFQNKHGRRTEPQLQDRVTGLVVVARDCHGRVMASFCQNIRTYYLPQTAEAMAILEGIHLVVNSGLLPVSLESNALSVVQVISKKEAPSSEVGVVVNDILRLLCQVDIVSVNFVPRLAISVAHGLARLALSHAGQLIWLEDCPLCVESLVLGISQILCTSLFF</sequence>
<dbReference type="GO" id="GO:0003676">
    <property type="term" value="F:nucleic acid binding"/>
    <property type="evidence" value="ECO:0007669"/>
    <property type="project" value="InterPro"/>
</dbReference>
<dbReference type="PANTHER" id="PTHR47723:SF21">
    <property type="entry name" value="POLYNUCLEOTIDYL TRANSFERASE, RIBONUCLEASE H-LIKE SUPERFAMILY PROTEIN"/>
    <property type="match status" value="1"/>
</dbReference>
<evidence type="ECO:0000313" key="2">
    <source>
        <dbReference type="EMBL" id="KAK3229180.1"/>
    </source>
</evidence>
<dbReference type="InterPro" id="IPR012337">
    <property type="entry name" value="RNaseH-like_sf"/>
</dbReference>
<dbReference type="AlphaFoldDB" id="A0AAE0EJY4"/>